<organism evidence="1 2">
    <name type="scientific">Solanum verrucosum</name>
    <dbReference type="NCBI Taxonomy" id="315347"/>
    <lineage>
        <taxon>Eukaryota</taxon>
        <taxon>Viridiplantae</taxon>
        <taxon>Streptophyta</taxon>
        <taxon>Embryophyta</taxon>
        <taxon>Tracheophyta</taxon>
        <taxon>Spermatophyta</taxon>
        <taxon>Magnoliopsida</taxon>
        <taxon>eudicotyledons</taxon>
        <taxon>Gunneridae</taxon>
        <taxon>Pentapetalae</taxon>
        <taxon>asterids</taxon>
        <taxon>lamiids</taxon>
        <taxon>Solanales</taxon>
        <taxon>Solanaceae</taxon>
        <taxon>Solanoideae</taxon>
        <taxon>Solaneae</taxon>
        <taxon>Solanum</taxon>
    </lineage>
</organism>
<evidence type="ECO:0000313" key="2">
    <source>
        <dbReference type="Proteomes" id="UP001234989"/>
    </source>
</evidence>
<dbReference type="Proteomes" id="UP001234989">
    <property type="component" value="Chromosome 7"/>
</dbReference>
<accession>A0AAF0U1V2</accession>
<reference evidence="1" key="1">
    <citation type="submission" date="2023-08" db="EMBL/GenBank/DDBJ databases">
        <title>A de novo genome assembly of Solanum verrucosum Schlechtendal, a Mexican diploid species geographically isolated from the other diploid A-genome species in potato relatives.</title>
        <authorList>
            <person name="Hosaka K."/>
        </authorList>
    </citation>
    <scope>NUCLEOTIDE SEQUENCE</scope>
    <source>
        <tissue evidence="1">Young leaves</tissue>
    </source>
</reference>
<evidence type="ECO:0000313" key="1">
    <source>
        <dbReference type="EMBL" id="WMV37732.1"/>
    </source>
</evidence>
<feature type="non-terminal residue" evidence="1">
    <location>
        <position position="1"/>
    </location>
</feature>
<sequence>FRTNLKLVEAGKKVCCKLLQLAQHKGSLEHGRLDYTRNTYSITLMRKDCPIVQKVFHPWIGNIWFHILEVQNLR</sequence>
<dbReference type="EMBL" id="CP133618">
    <property type="protein sequence ID" value="WMV37732.1"/>
    <property type="molecule type" value="Genomic_DNA"/>
</dbReference>
<protein>
    <submittedName>
        <fullName evidence="1">Uncharacterized protein</fullName>
    </submittedName>
</protein>
<proteinExistence type="predicted"/>
<name>A0AAF0U1V2_SOLVR</name>
<keyword evidence="2" id="KW-1185">Reference proteome</keyword>
<gene>
    <name evidence="1" type="ORF">MTR67_031117</name>
</gene>
<dbReference type="AlphaFoldDB" id="A0AAF0U1V2"/>